<evidence type="ECO:0000256" key="2">
    <source>
        <dbReference type="ARBA" id="ARBA00023015"/>
    </source>
</evidence>
<accession>A0ABW4C0I8</accession>
<name>A0ABW4C0I8_9LACO</name>
<keyword evidence="7" id="KW-1185">Reference proteome</keyword>
<dbReference type="Proteomes" id="UP001597188">
    <property type="component" value="Unassembled WGS sequence"/>
</dbReference>
<keyword evidence="4" id="KW-0804">Transcription</keyword>
<dbReference type="Gene3D" id="1.10.10.10">
    <property type="entry name" value="Winged helix-like DNA-binding domain superfamily/Winged helix DNA-binding domain"/>
    <property type="match status" value="1"/>
</dbReference>
<dbReference type="Pfam" id="PF03466">
    <property type="entry name" value="LysR_substrate"/>
    <property type="match status" value="1"/>
</dbReference>
<dbReference type="CDD" id="cd05466">
    <property type="entry name" value="PBP2_LTTR_substrate"/>
    <property type="match status" value="1"/>
</dbReference>
<dbReference type="PANTHER" id="PTHR30419:SF8">
    <property type="entry name" value="NITROGEN ASSIMILATION TRANSCRIPTIONAL ACTIVATOR-RELATED"/>
    <property type="match status" value="1"/>
</dbReference>
<dbReference type="InterPro" id="IPR000847">
    <property type="entry name" value="LysR_HTH_N"/>
</dbReference>
<gene>
    <name evidence="6" type="ORF">ACFQ5L_08005</name>
</gene>
<organism evidence="6 7">
    <name type="scientific">Lactiplantibacillus songbeiensis</name>
    <dbReference type="NCBI Taxonomy" id="2559920"/>
    <lineage>
        <taxon>Bacteria</taxon>
        <taxon>Bacillati</taxon>
        <taxon>Bacillota</taxon>
        <taxon>Bacilli</taxon>
        <taxon>Lactobacillales</taxon>
        <taxon>Lactobacillaceae</taxon>
        <taxon>Lactiplantibacillus</taxon>
    </lineage>
</organism>
<keyword evidence="2" id="KW-0805">Transcription regulation</keyword>
<evidence type="ECO:0000313" key="7">
    <source>
        <dbReference type="Proteomes" id="UP001597188"/>
    </source>
</evidence>
<evidence type="ECO:0000256" key="4">
    <source>
        <dbReference type="ARBA" id="ARBA00023163"/>
    </source>
</evidence>
<dbReference type="PANTHER" id="PTHR30419">
    <property type="entry name" value="HTH-TYPE TRANSCRIPTIONAL REGULATOR YBHD"/>
    <property type="match status" value="1"/>
</dbReference>
<dbReference type="InterPro" id="IPR005119">
    <property type="entry name" value="LysR_subst-bd"/>
</dbReference>
<evidence type="ECO:0000313" key="6">
    <source>
        <dbReference type="EMBL" id="MFD1420897.1"/>
    </source>
</evidence>
<keyword evidence="3" id="KW-0238">DNA-binding</keyword>
<comment type="caution">
    <text evidence="6">The sequence shown here is derived from an EMBL/GenBank/DDBJ whole genome shotgun (WGS) entry which is preliminary data.</text>
</comment>
<dbReference type="PRINTS" id="PR00039">
    <property type="entry name" value="HTHLYSR"/>
</dbReference>
<evidence type="ECO:0000256" key="1">
    <source>
        <dbReference type="ARBA" id="ARBA00009437"/>
    </source>
</evidence>
<proteinExistence type="inferred from homology"/>
<comment type="similarity">
    <text evidence="1">Belongs to the LysR transcriptional regulatory family.</text>
</comment>
<evidence type="ECO:0000259" key="5">
    <source>
        <dbReference type="PROSITE" id="PS50931"/>
    </source>
</evidence>
<reference evidence="7" key="1">
    <citation type="journal article" date="2019" name="Int. J. Syst. Evol. Microbiol.">
        <title>The Global Catalogue of Microorganisms (GCM) 10K type strain sequencing project: providing services to taxonomists for standard genome sequencing and annotation.</title>
        <authorList>
            <consortium name="The Broad Institute Genomics Platform"/>
            <consortium name="The Broad Institute Genome Sequencing Center for Infectious Disease"/>
            <person name="Wu L."/>
            <person name="Ma J."/>
        </authorList>
    </citation>
    <scope>NUCLEOTIDE SEQUENCE [LARGE SCALE GENOMIC DNA]</scope>
    <source>
        <strain evidence="7">CCM 8931</strain>
    </source>
</reference>
<sequence>MELRVLSYFLAVVQAKNISRAARQLHVSQPTVSRQLQDLEDELGVSLFERGSREIVLTPDGQYLAHQAEQITDLVDKTLSNIHRAKTISGTVVIGSGEAQMMRTVARTINTLKHDHPGVQVNLYSTNGDTVTERLQTGVFDFGIVMSPLMSDRYDFIRLPGVSRWGVLVPRSSPIAGRSTIDAATLTKLDLIVPQQKGVNTLFEDWLGHSTANFKVVSTYNLLYNASMLVSAGVGAALCLDGIINTDHTALTFVPLAPGLVSTASLVWLKGRPLSAAANAFLKQLTTDISLVTNENSPK</sequence>
<dbReference type="Pfam" id="PF00126">
    <property type="entry name" value="HTH_1"/>
    <property type="match status" value="1"/>
</dbReference>
<dbReference type="Gene3D" id="3.40.190.290">
    <property type="match status" value="1"/>
</dbReference>
<evidence type="ECO:0000256" key="3">
    <source>
        <dbReference type="ARBA" id="ARBA00023125"/>
    </source>
</evidence>
<dbReference type="SUPFAM" id="SSF46785">
    <property type="entry name" value="Winged helix' DNA-binding domain"/>
    <property type="match status" value="1"/>
</dbReference>
<feature type="domain" description="HTH lysR-type" evidence="5">
    <location>
        <begin position="1"/>
        <end position="58"/>
    </location>
</feature>
<dbReference type="SUPFAM" id="SSF53850">
    <property type="entry name" value="Periplasmic binding protein-like II"/>
    <property type="match status" value="1"/>
</dbReference>
<dbReference type="RefSeq" id="WP_137634349.1">
    <property type="nucleotide sequence ID" value="NZ_BJDL01000009.1"/>
</dbReference>
<dbReference type="InterPro" id="IPR036390">
    <property type="entry name" value="WH_DNA-bd_sf"/>
</dbReference>
<dbReference type="EMBL" id="JBHTOJ010000017">
    <property type="protein sequence ID" value="MFD1420897.1"/>
    <property type="molecule type" value="Genomic_DNA"/>
</dbReference>
<protein>
    <submittedName>
        <fullName evidence="6">LysR family transcriptional regulator</fullName>
    </submittedName>
</protein>
<dbReference type="InterPro" id="IPR036388">
    <property type="entry name" value="WH-like_DNA-bd_sf"/>
</dbReference>
<dbReference type="PROSITE" id="PS50931">
    <property type="entry name" value="HTH_LYSR"/>
    <property type="match status" value="1"/>
</dbReference>
<dbReference type="InterPro" id="IPR050950">
    <property type="entry name" value="HTH-type_LysR_regulators"/>
</dbReference>